<dbReference type="Pfam" id="PF00300">
    <property type="entry name" value="His_Phos_1"/>
    <property type="match status" value="1"/>
</dbReference>
<comment type="caution">
    <text evidence="3">The sequence shown here is derived from an EMBL/GenBank/DDBJ whole genome shotgun (WGS) entry which is preliminary data.</text>
</comment>
<keyword evidence="1" id="KW-0378">Hydrolase</keyword>
<dbReference type="CDD" id="cd03673">
    <property type="entry name" value="NUDIX_Ap6A_hydrolase"/>
    <property type="match status" value="1"/>
</dbReference>
<dbReference type="InterPro" id="IPR029033">
    <property type="entry name" value="His_PPase_superfam"/>
</dbReference>
<dbReference type="SUPFAM" id="SSF55811">
    <property type="entry name" value="Nudix"/>
    <property type="match status" value="1"/>
</dbReference>
<evidence type="ECO:0000313" key="4">
    <source>
        <dbReference type="Proteomes" id="UP000239895"/>
    </source>
</evidence>
<reference evidence="3 4" key="1">
    <citation type="submission" date="2018-03" db="EMBL/GenBank/DDBJ databases">
        <title>Comparative analysis of microorganisms from saline springs in Andes Mountain Range, Colombia.</title>
        <authorList>
            <person name="Rubin E."/>
        </authorList>
    </citation>
    <scope>NUCLEOTIDE SEQUENCE [LARGE SCALE GENOMIC DNA]</scope>
    <source>
        <strain evidence="3 4">CG 23</strain>
    </source>
</reference>
<feature type="domain" description="Nudix hydrolase" evidence="2">
    <location>
        <begin position="30"/>
        <end position="170"/>
    </location>
</feature>
<dbReference type="PROSITE" id="PS00893">
    <property type="entry name" value="NUDIX_BOX"/>
    <property type="match status" value="1"/>
</dbReference>
<evidence type="ECO:0000259" key="2">
    <source>
        <dbReference type="PROSITE" id="PS51462"/>
    </source>
</evidence>
<gene>
    <name evidence="3" type="ORF">BCL65_101402</name>
</gene>
<name>A0ABX5EIW4_9MICO</name>
<evidence type="ECO:0000313" key="3">
    <source>
        <dbReference type="EMBL" id="PRZ10258.1"/>
    </source>
</evidence>
<accession>A0ABX5EIW4</accession>
<dbReference type="SMART" id="SM00855">
    <property type="entry name" value="PGAM"/>
    <property type="match status" value="1"/>
</dbReference>
<dbReference type="PANTHER" id="PTHR21340">
    <property type="entry name" value="DIADENOSINE 5,5-P1,P4-TETRAPHOSPHATE PYROPHOSPHOHYDROLASE MUTT"/>
    <property type="match status" value="1"/>
</dbReference>
<dbReference type="Gene3D" id="3.40.50.1240">
    <property type="entry name" value="Phosphoglycerate mutase-like"/>
    <property type="match status" value="1"/>
</dbReference>
<dbReference type="Gene3D" id="3.90.79.10">
    <property type="entry name" value="Nucleoside Triphosphate Pyrophosphohydrolase"/>
    <property type="match status" value="1"/>
</dbReference>
<protein>
    <submittedName>
        <fullName evidence="3">8-oxo-dGTP diphosphatase</fullName>
    </submittedName>
</protein>
<dbReference type="InterPro" id="IPR015797">
    <property type="entry name" value="NUDIX_hydrolase-like_dom_sf"/>
</dbReference>
<dbReference type="PROSITE" id="PS51462">
    <property type="entry name" value="NUDIX"/>
    <property type="match status" value="1"/>
</dbReference>
<organism evidence="3 4">
    <name type="scientific">Isoptericola halotolerans</name>
    <dbReference type="NCBI Taxonomy" id="300560"/>
    <lineage>
        <taxon>Bacteria</taxon>
        <taxon>Bacillati</taxon>
        <taxon>Actinomycetota</taxon>
        <taxon>Actinomycetes</taxon>
        <taxon>Micrococcales</taxon>
        <taxon>Promicromonosporaceae</taxon>
        <taxon>Isoptericola</taxon>
    </lineage>
</organism>
<keyword evidence="4" id="KW-1185">Reference proteome</keyword>
<dbReference type="Proteomes" id="UP000239895">
    <property type="component" value="Unassembled WGS sequence"/>
</dbReference>
<evidence type="ECO:0000256" key="1">
    <source>
        <dbReference type="ARBA" id="ARBA00022801"/>
    </source>
</evidence>
<dbReference type="RefSeq" id="WP_106264679.1">
    <property type="nucleotide sequence ID" value="NZ_PVTX01000001.1"/>
</dbReference>
<dbReference type="Pfam" id="PF00293">
    <property type="entry name" value="NUDIX"/>
    <property type="match status" value="1"/>
</dbReference>
<proteinExistence type="predicted"/>
<dbReference type="InterPro" id="IPR000086">
    <property type="entry name" value="NUDIX_hydrolase_dom"/>
</dbReference>
<dbReference type="InterPro" id="IPR020084">
    <property type="entry name" value="NUDIX_hydrolase_CS"/>
</dbReference>
<dbReference type="InterPro" id="IPR013078">
    <property type="entry name" value="His_Pase_superF_clade-1"/>
</dbReference>
<dbReference type="SUPFAM" id="SSF53254">
    <property type="entry name" value="Phosphoglycerate mutase-like"/>
    <property type="match status" value="1"/>
</dbReference>
<dbReference type="PANTHER" id="PTHR21340:SF0">
    <property type="entry name" value="BIS(5'-NUCLEOSYL)-TETRAPHOSPHATASE [ASYMMETRICAL]"/>
    <property type="match status" value="1"/>
</dbReference>
<sequence length="348" mass="37913">MVSAPQSPRPLRTATPFVDPLGATSVQHAPVIETAGALVWRIRHKKLQVQLVHRPRYDDWSWPKGKHEEGESLATTAVREVAEETGRAVVLGLPLPGLQYLTPEGRVKRVHYWAARRAASERDARPLAARSPVAAVDKHEIDRCEWVDADVAGERLTRATDRGPLDALVEAAREDHLATHAVVIVRHGRALPRAAWYGAEQERPLTPVGHAQAAALVPVLAAYGVDSVVSSRWERCATSIDPYVRASGVRPEYSDNLGEAQHERSPARVAGAVRDLLESGRSSVLCTHRPVLPTVLDVLGQHSRRAVANALPRRDPYLEPGEALVAHVATTGRGPRVVAAERVAPPVF</sequence>
<dbReference type="EMBL" id="PVTX01000001">
    <property type="protein sequence ID" value="PRZ10258.1"/>
    <property type="molecule type" value="Genomic_DNA"/>
</dbReference>
<dbReference type="InterPro" id="IPR051325">
    <property type="entry name" value="Nudix_hydrolase_domain"/>
</dbReference>